<dbReference type="GO" id="GO:0008777">
    <property type="term" value="F:acetylornithine deacetylase activity"/>
    <property type="evidence" value="ECO:0007669"/>
    <property type="project" value="TreeGrafter"/>
</dbReference>
<accession>A0A0C7R7X7</accession>
<dbReference type="EC" id="3.4.13.-" evidence="9"/>
<dbReference type="InterPro" id="IPR010964">
    <property type="entry name" value="M20A_pepV-rel"/>
</dbReference>
<dbReference type="InterPro" id="IPR050072">
    <property type="entry name" value="Peptidase_M20A"/>
</dbReference>
<comment type="similarity">
    <text evidence="2">Belongs to the peptidase M20A family.</text>
</comment>
<dbReference type="EMBL" id="CEKZ01000003">
    <property type="protein sequence ID" value="CEQ04149.1"/>
    <property type="molecule type" value="Genomic_DNA"/>
</dbReference>
<sequence>MDILNNQIDELKNNLINDIIDIVKIPSVEGEPTNGCPFGENVDKALKKALEISKKLGFKTKNLDGYMGYAELGEGEEYIGILGHLDVVPEGTGWSYNPYGGTIDNGKIYGRGVLDNKGPIISALYGLKAVQNSGLKLNKKIRIIFGTNEETGFNDIPYYLSKEKPPIMGFTPDCKYPVIYGERGIGKLSISKEIDLKGLKIYGNFKSNIVPDKCKIDIPVEYIHEDIICYLEEKTINLNIKINDNLNIKMDEKFISIEVKGKQAPANAPQLGENAITYMIEYLINENLIKDEELNSFLKFINEYFHNEYYGEKINIDFEDELTGKLYLNPYELKYENNRITLMFSVRYPMTCTMDYILSKIKVNLEDKLSLKVESNFNPVNFDKNSYLVRSLQNAYERVTGLDGTPTTTSGGTYAKVMPNIVPFGPSFPGQKGIAHNSDEYMDIDDIILNAKIFANAIYELAKEEKC</sequence>
<dbReference type="PROSITE" id="PS00758">
    <property type="entry name" value="ARGE_DAPE_CPG2_1"/>
    <property type="match status" value="1"/>
</dbReference>
<dbReference type="NCBIfam" id="NF005591">
    <property type="entry name" value="PRK07318.1"/>
    <property type="match status" value="1"/>
</dbReference>
<dbReference type="PANTHER" id="PTHR43808">
    <property type="entry name" value="ACETYLORNITHINE DEACETYLASE"/>
    <property type="match status" value="1"/>
</dbReference>
<dbReference type="Proteomes" id="UP000049127">
    <property type="component" value="Unassembled WGS sequence"/>
</dbReference>
<dbReference type="RefSeq" id="WP_055335549.1">
    <property type="nucleotide sequence ID" value="NZ_CDNF01000035.1"/>
</dbReference>
<keyword evidence="3" id="KW-0645">Protease</keyword>
<name>A0A0C7R7X7_PARSO</name>
<protein>
    <submittedName>
        <fullName evidence="9">Dipeptidase PepV</fullName>
        <ecNumber evidence="9">3.4.13.-</ecNumber>
    </submittedName>
</protein>
<keyword evidence="8" id="KW-0482">Metalloprotease</keyword>
<dbReference type="NCBIfam" id="TIGR01887">
    <property type="entry name" value="dipeptidaselike"/>
    <property type="match status" value="1"/>
</dbReference>
<dbReference type="GO" id="GO:0006526">
    <property type="term" value="P:L-arginine biosynthetic process"/>
    <property type="evidence" value="ECO:0007669"/>
    <property type="project" value="TreeGrafter"/>
</dbReference>
<dbReference type="OrthoDB" id="9761532at2"/>
<dbReference type="AlphaFoldDB" id="A0A0C7R7X7"/>
<comment type="cofactor">
    <cofactor evidence="1">
        <name>Zn(2+)</name>
        <dbReference type="ChEBI" id="CHEBI:29105"/>
    </cofactor>
</comment>
<keyword evidence="5 9" id="KW-0378">Hydrolase</keyword>
<dbReference type="GO" id="GO:0008270">
    <property type="term" value="F:zinc ion binding"/>
    <property type="evidence" value="ECO:0007669"/>
    <property type="project" value="InterPro"/>
</dbReference>
<keyword evidence="6" id="KW-0862">Zinc</keyword>
<gene>
    <name evidence="9" type="primary">pepV</name>
    <name evidence="9" type="ORF">R28058_18821</name>
</gene>
<dbReference type="InterPro" id="IPR001261">
    <property type="entry name" value="ArgE/DapE_CS"/>
</dbReference>
<keyword evidence="7 9" id="KW-0224">Dipeptidase</keyword>
<organism evidence="9 10">
    <name type="scientific">Paraclostridium sordellii</name>
    <name type="common">Clostridium sordellii</name>
    <dbReference type="NCBI Taxonomy" id="1505"/>
    <lineage>
        <taxon>Bacteria</taxon>
        <taxon>Bacillati</taxon>
        <taxon>Bacillota</taxon>
        <taxon>Clostridia</taxon>
        <taxon>Peptostreptococcales</taxon>
        <taxon>Peptostreptococcaceae</taxon>
        <taxon>Paraclostridium</taxon>
    </lineage>
</organism>
<dbReference type="SUPFAM" id="SSF55031">
    <property type="entry name" value="Bacterial exopeptidase dimerisation domain"/>
    <property type="match status" value="1"/>
</dbReference>
<evidence type="ECO:0000256" key="5">
    <source>
        <dbReference type="ARBA" id="ARBA00022801"/>
    </source>
</evidence>
<evidence type="ECO:0000313" key="9">
    <source>
        <dbReference type="EMBL" id="CEQ04149.1"/>
    </source>
</evidence>
<dbReference type="InterPro" id="IPR002933">
    <property type="entry name" value="Peptidase_M20"/>
</dbReference>
<dbReference type="SUPFAM" id="SSF53187">
    <property type="entry name" value="Zn-dependent exopeptidases"/>
    <property type="match status" value="1"/>
</dbReference>
<proteinExistence type="inferred from homology"/>
<evidence type="ECO:0000256" key="6">
    <source>
        <dbReference type="ARBA" id="ARBA00022833"/>
    </source>
</evidence>
<evidence type="ECO:0000256" key="2">
    <source>
        <dbReference type="ARBA" id="ARBA00006247"/>
    </source>
</evidence>
<dbReference type="Pfam" id="PF01546">
    <property type="entry name" value="Peptidase_M20"/>
    <property type="match status" value="1"/>
</dbReference>
<evidence type="ECO:0000256" key="4">
    <source>
        <dbReference type="ARBA" id="ARBA00022723"/>
    </source>
</evidence>
<dbReference type="GO" id="GO:0006508">
    <property type="term" value="P:proteolysis"/>
    <property type="evidence" value="ECO:0007669"/>
    <property type="project" value="UniProtKB-KW"/>
</dbReference>
<evidence type="ECO:0000256" key="8">
    <source>
        <dbReference type="ARBA" id="ARBA00023049"/>
    </source>
</evidence>
<dbReference type="Gene3D" id="3.40.630.10">
    <property type="entry name" value="Zn peptidases"/>
    <property type="match status" value="1"/>
</dbReference>
<reference evidence="9 10" key="1">
    <citation type="submission" date="2015-01" db="EMBL/GenBank/DDBJ databases">
        <authorList>
            <person name="Aslett A.Martin."/>
            <person name="De Silva Nishadi"/>
        </authorList>
    </citation>
    <scope>NUCLEOTIDE SEQUENCE [LARGE SCALE GENOMIC DNA]</scope>
    <source>
        <strain evidence="9 10">R28058</strain>
    </source>
</reference>
<keyword evidence="4" id="KW-0479">Metal-binding</keyword>
<dbReference type="InterPro" id="IPR036264">
    <property type="entry name" value="Bact_exopeptidase_dim_dom"/>
</dbReference>
<dbReference type="PANTHER" id="PTHR43808:SF31">
    <property type="entry name" value="N-ACETYL-L-CITRULLINE DEACETYLASE"/>
    <property type="match status" value="1"/>
</dbReference>
<dbReference type="GO" id="GO:0008237">
    <property type="term" value="F:metallopeptidase activity"/>
    <property type="evidence" value="ECO:0007669"/>
    <property type="project" value="UniProtKB-KW"/>
</dbReference>
<evidence type="ECO:0000313" key="10">
    <source>
        <dbReference type="Proteomes" id="UP000049127"/>
    </source>
</evidence>
<dbReference type="Gene3D" id="3.30.70.360">
    <property type="match status" value="2"/>
</dbReference>
<evidence type="ECO:0000256" key="7">
    <source>
        <dbReference type="ARBA" id="ARBA00022997"/>
    </source>
</evidence>
<dbReference type="GO" id="GO:0016805">
    <property type="term" value="F:dipeptidase activity"/>
    <property type="evidence" value="ECO:0007669"/>
    <property type="project" value="UniProtKB-KW"/>
</dbReference>
<evidence type="ECO:0000256" key="3">
    <source>
        <dbReference type="ARBA" id="ARBA00022670"/>
    </source>
</evidence>
<evidence type="ECO:0000256" key="1">
    <source>
        <dbReference type="ARBA" id="ARBA00001947"/>
    </source>
</evidence>